<dbReference type="EMBL" id="BASM01000030">
    <property type="protein sequence ID" value="GAD27532.1"/>
    <property type="molecule type" value="Genomic_DNA"/>
</dbReference>
<name>A0ABQ0IZ91_GLUTH</name>
<keyword evidence="3" id="KW-1185">Reference proteome</keyword>
<dbReference type="Proteomes" id="UP000018209">
    <property type="component" value="Unassembled WGS sequence"/>
</dbReference>
<evidence type="ECO:0000259" key="1">
    <source>
        <dbReference type="Pfam" id="PF01609"/>
    </source>
</evidence>
<evidence type="ECO:0000313" key="3">
    <source>
        <dbReference type="Proteomes" id="UP000018209"/>
    </source>
</evidence>
<dbReference type="Pfam" id="PF01609">
    <property type="entry name" value="DDE_Tnp_1"/>
    <property type="match status" value="1"/>
</dbReference>
<comment type="caution">
    <text evidence="2">The sequence shown here is derived from an EMBL/GenBank/DDBJ whole genome shotgun (WGS) entry which is preliminary data.</text>
</comment>
<evidence type="ECO:0000313" key="2">
    <source>
        <dbReference type="EMBL" id="GAD27532.1"/>
    </source>
</evidence>
<dbReference type="InterPro" id="IPR002559">
    <property type="entry name" value="Transposase_11"/>
</dbReference>
<reference evidence="2 3" key="1">
    <citation type="submission" date="2013-08" db="EMBL/GenBank/DDBJ databases">
        <title>Gluconobacter thailandicus NBRC 3257 whole genome sequence.</title>
        <authorList>
            <person name="Matsutani M."/>
            <person name="Yakushi T."/>
            <person name="Matsushita K."/>
        </authorList>
    </citation>
    <scope>NUCLEOTIDE SEQUENCE [LARGE SCALE GENOMIC DNA]</scope>
    <source>
        <strain evidence="2 3">NBRC 3257</strain>
    </source>
</reference>
<protein>
    <submittedName>
        <fullName evidence="2">Transposase</fullName>
    </submittedName>
</protein>
<gene>
    <name evidence="2" type="ORF">NBRC3257_2531</name>
</gene>
<feature type="domain" description="Transposase IS4-like" evidence="1">
    <location>
        <begin position="4"/>
        <end position="77"/>
    </location>
</feature>
<organism evidence="2 3">
    <name type="scientific">Gluconobacter thailandicus NBRC 3257</name>
    <dbReference type="NCBI Taxonomy" id="1381097"/>
    <lineage>
        <taxon>Bacteria</taxon>
        <taxon>Pseudomonadati</taxon>
        <taxon>Pseudomonadota</taxon>
        <taxon>Alphaproteobacteria</taxon>
        <taxon>Acetobacterales</taxon>
        <taxon>Acetobacteraceae</taxon>
        <taxon>Gluconobacter</taxon>
    </lineage>
</organism>
<sequence length="80" mass="9439">MGADVLLTDIPDKTEQSIGDRGYHSSRIRRALADRKTTACMPPRKNRKSKPPYNWHLYKKRPLIENMFAKLKDWRRVASR</sequence>
<accession>A0ABQ0IZ91</accession>
<proteinExistence type="predicted"/>